<feature type="chain" id="PRO_5042165191" evidence="1">
    <location>
        <begin position="21"/>
        <end position="119"/>
    </location>
</feature>
<keyword evidence="1" id="KW-0732">Signal</keyword>
<dbReference type="AlphaFoldDB" id="A0AAD4DCE1"/>
<sequence length="119" mass="13003">MKLLAAALLGTLAVMSTTQGFKKWVDPDPVRGPRVAAYIACIGPCIQEAVSDPLNEDCHMEYPNPKKCLATLQPKFLPCVEKCTGRTLTEPVPDTNTTVPDTAPAGYIEDMEAMKLQYF</sequence>
<evidence type="ECO:0000313" key="2">
    <source>
        <dbReference type="EMBL" id="KAG0273074.1"/>
    </source>
</evidence>
<feature type="signal peptide" evidence="1">
    <location>
        <begin position="1"/>
        <end position="20"/>
    </location>
</feature>
<evidence type="ECO:0000256" key="1">
    <source>
        <dbReference type="SAM" id="SignalP"/>
    </source>
</evidence>
<dbReference type="Proteomes" id="UP001194580">
    <property type="component" value="Unassembled WGS sequence"/>
</dbReference>
<comment type="caution">
    <text evidence="2">The sequence shown here is derived from an EMBL/GenBank/DDBJ whole genome shotgun (WGS) entry which is preliminary data.</text>
</comment>
<accession>A0AAD4DCE1</accession>
<proteinExistence type="predicted"/>
<evidence type="ECO:0000313" key="3">
    <source>
        <dbReference type="Proteomes" id="UP001194580"/>
    </source>
</evidence>
<dbReference type="EMBL" id="JAAAIL010000805">
    <property type="protein sequence ID" value="KAG0273074.1"/>
    <property type="molecule type" value="Genomic_DNA"/>
</dbReference>
<organism evidence="2 3">
    <name type="scientific">Linnemannia exigua</name>
    <dbReference type="NCBI Taxonomy" id="604196"/>
    <lineage>
        <taxon>Eukaryota</taxon>
        <taxon>Fungi</taxon>
        <taxon>Fungi incertae sedis</taxon>
        <taxon>Mucoromycota</taxon>
        <taxon>Mortierellomycotina</taxon>
        <taxon>Mortierellomycetes</taxon>
        <taxon>Mortierellales</taxon>
        <taxon>Mortierellaceae</taxon>
        <taxon>Linnemannia</taxon>
    </lineage>
</organism>
<reference evidence="2" key="1">
    <citation type="journal article" date="2020" name="Fungal Divers.">
        <title>Resolving the Mortierellaceae phylogeny through synthesis of multi-gene phylogenetics and phylogenomics.</title>
        <authorList>
            <person name="Vandepol N."/>
            <person name="Liber J."/>
            <person name="Desiro A."/>
            <person name="Na H."/>
            <person name="Kennedy M."/>
            <person name="Barry K."/>
            <person name="Grigoriev I.V."/>
            <person name="Miller A.N."/>
            <person name="O'Donnell K."/>
            <person name="Stajich J.E."/>
            <person name="Bonito G."/>
        </authorList>
    </citation>
    <scope>NUCLEOTIDE SEQUENCE</scope>
    <source>
        <strain evidence="2">NRRL 28262</strain>
    </source>
</reference>
<name>A0AAD4DCE1_9FUNG</name>
<keyword evidence="3" id="KW-1185">Reference proteome</keyword>
<gene>
    <name evidence="2" type="ORF">BGZ95_011123</name>
</gene>
<protein>
    <submittedName>
        <fullName evidence="2">Uncharacterized protein</fullName>
    </submittedName>
</protein>